<dbReference type="Gene3D" id="1.10.10.1800">
    <property type="entry name" value="tRNA uridine 5-carboxymethylaminomethyl modification enzyme MnmG/GidA"/>
    <property type="match status" value="1"/>
</dbReference>
<dbReference type="Pfam" id="PF13932">
    <property type="entry name" value="SAM_GIDA_C"/>
    <property type="match status" value="1"/>
</dbReference>
<comment type="subcellular location">
    <subcellularLocation>
        <location evidence="12">Cytoplasm</location>
    </subcellularLocation>
</comment>
<dbReference type="Proteomes" id="UP000287394">
    <property type="component" value="Chromosome"/>
</dbReference>
<dbReference type="GO" id="GO:0030488">
    <property type="term" value="P:tRNA methylation"/>
    <property type="evidence" value="ECO:0007669"/>
    <property type="project" value="TreeGrafter"/>
</dbReference>
<keyword evidence="14" id="KW-1185">Reference proteome</keyword>
<dbReference type="PRINTS" id="PR00411">
    <property type="entry name" value="PNDRDTASEI"/>
</dbReference>
<comment type="subunit">
    <text evidence="10 12">Homodimer. Heterotetramer of two MnmE and two MnmG subunits.</text>
</comment>
<comment type="function">
    <text evidence="2 12">NAD-binding protein involved in the addition of a carboxymethylaminomethyl (cmnm) group at the wobble position (U34) of certain tRNAs, forming tRNA-cmnm(5)s(2)U34.</text>
</comment>
<comment type="similarity">
    <text evidence="3 12">Belongs to the MnmG family.</text>
</comment>
<evidence type="ECO:0000256" key="5">
    <source>
        <dbReference type="ARBA" id="ARBA00022490"/>
    </source>
</evidence>
<keyword evidence="8 12" id="KW-0274">FAD</keyword>
<dbReference type="PROSITE" id="PS01281">
    <property type="entry name" value="GIDA_2"/>
    <property type="match status" value="1"/>
</dbReference>
<dbReference type="PRINTS" id="PR00368">
    <property type="entry name" value="FADPNR"/>
</dbReference>
<dbReference type="SMART" id="SM01228">
    <property type="entry name" value="GIDA_assoc_3"/>
    <property type="match status" value="1"/>
</dbReference>
<evidence type="ECO:0000256" key="8">
    <source>
        <dbReference type="ARBA" id="ARBA00022827"/>
    </source>
</evidence>
<evidence type="ECO:0000256" key="2">
    <source>
        <dbReference type="ARBA" id="ARBA00003717"/>
    </source>
</evidence>
<evidence type="ECO:0000256" key="12">
    <source>
        <dbReference type="HAMAP-Rule" id="MF_00129"/>
    </source>
</evidence>
<dbReference type="InterPro" id="IPR004416">
    <property type="entry name" value="MnmG"/>
</dbReference>
<dbReference type="OrthoDB" id="9815560at2"/>
<dbReference type="InterPro" id="IPR040131">
    <property type="entry name" value="MnmG_N"/>
</dbReference>
<dbReference type="Pfam" id="PF21680">
    <property type="entry name" value="GIDA_C_1st"/>
    <property type="match status" value="1"/>
</dbReference>
<dbReference type="InterPro" id="IPR026904">
    <property type="entry name" value="MnmG_C"/>
</dbReference>
<keyword evidence="9 12" id="KW-0520">NAD</keyword>
<reference evidence="13 14" key="1">
    <citation type="journal article" date="2019" name="Int. J. Syst. Evol. Microbiol.">
        <title>Capsulimonas corticalis gen. nov., sp. nov., an aerobic capsulated bacterium, of a novel bacterial order, Capsulimonadales ord. nov., of the class Armatimonadia of the phylum Armatimonadetes.</title>
        <authorList>
            <person name="Li J."/>
            <person name="Kudo C."/>
            <person name="Tonouchi A."/>
        </authorList>
    </citation>
    <scope>NUCLEOTIDE SEQUENCE [LARGE SCALE GENOMIC DNA]</scope>
    <source>
        <strain evidence="13 14">AX-7</strain>
    </source>
</reference>
<gene>
    <name evidence="12 13" type="primary">mnmG</name>
    <name evidence="12" type="synonym">gidA</name>
    <name evidence="13" type="ORF">CCAX7_29480</name>
</gene>
<keyword evidence="7 12" id="KW-0819">tRNA processing</keyword>
<dbReference type="SUPFAM" id="SSF51905">
    <property type="entry name" value="FAD/NAD(P)-binding domain"/>
    <property type="match status" value="1"/>
</dbReference>
<keyword evidence="5 12" id="KW-0963">Cytoplasm</keyword>
<dbReference type="InterPro" id="IPR002218">
    <property type="entry name" value="MnmG-rel"/>
</dbReference>
<dbReference type="FunFam" id="3.50.50.60:FF:000002">
    <property type="entry name" value="tRNA uridine 5-carboxymethylaminomethyl modification enzyme MnmG"/>
    <property type="match status" value="1"/>
</dbReference>
<evidence type="ECO:0000256" key="3">
    <source>
        <dbReference type="ARBA" id="ARBA00007653"/>
    </source>
</evidence>
<dbReference type="FunFam" id="1.10.150.570:FF:000001">
    <property type="entry name" value="tRNA uridine 5-carboxymethylaminomethyl modification enzyme MnmG"/>
    <property type="match status" value="1"/>
</dbReference>
<comment type="cofactor">
    <cofactor evidence="1 12">
        <name>FAD</name>
        <dbReference type="ChEBI" id="CHEBI:57692"/>
    </cofactor>
</comment>
<evidence type="ECO:0000256" key="11">
    <source>
        <dbReference type="ARBA" id="ARBA00031800"/>
    </source>
</evidence>
<accession>A0A402CT06</accession>
<evidence type="ECO:0000256" key="4">
    <source>
        <dbReference type="ARBA" id="ARBA00020461"/>
    </source>
</evidence>
<dbReference type="KEGG" id="ccot:CCAX7_29480"/>
<dbReference type="FunFam" id="1.10.10.1800:FF:000001">
    <property type="entry name" value="tRNA uridine 5-carboxymethylaminomethyl modification enzyme MnmG"/>
    <property type="match status" value="1"/>
</dbReference>
<dbReference type="FunCoup" id="A0A402CT06">
    <property type="interactions" value="529"/>
</dbReference>
<protein>
    <recommendedName>
        <fullName evidence="4 12">tRNA uridine 5-carboxymethylaminomethyl modification enzyme MnmG</fullName>
    </recommendedName>
    <alternativeName>
        <fullName evidence="11 12">Glucose-inhibited division protein A</fullName>
    </alternativeName>
</protein>
<dbReference type="NCBIfam" id="TIGR00136">
    <property type="entry name" value="mnmG_gidA"/>
    <property type="match status" value="1"/>
</dbReference>
<dbReference type="HAMAP" id="MF_00129">
    <property type="entry name" value="MnmG_GidA"/>
    <property type="match status" value="1"/>
</dbReference>
<sequence length="623" mass="67660">MNDYDVIVIGAGHAGAEAALAAARVGARTAVLTLDLDKVALMPCNCSIGGPAKGHLVREIDALGGQMGINADRTLTHIRMLNTGKGPAVQALRGQCDTKLYSQTMRATLDAAENVDLLAGAADDLIIENGAVAGVRTHTGETLRAPSVVITTGTFLRGMIHIGDKRIPAGRTGEAPSVALSDTIRGLGFPTVRLKTGTTPRIDKKSIDFSKTQPIESEPDSPPFSFMHDAVDIPGLLPSWLTYTNTRTRDVIQANLHRSAMYGGYIEGLGPRYCPSIEDKIVKFSQRESHQVFLEQEGWDTDSIYVQGTSTSLPEEVQLAFLHTIPSLEECVMLKAGYAVEYDAVPPTELTHALMTKRLPGLFLAGQINGTSGYEEAGAQGLMAGANAALRALGRNPFVLKRSEAYIGVMIDDLVTKGADEPYRLLTSRAEHRLLLRQDNADLRLTEFGRDAGLVPDERWERFQEKRAAVEMEKARLRTTYLTGAHNAQLASLGMAPISQRTSLEEILRRPEMRYGGLEALASGPAIAPIIAEQVEIQVKYDGYIKRQQEQVLSASRREDVAIPEAFDYAPIRAISTEGREKLKRVRPATLGQASRIPGVTPADIAVLSVYLEQSRRTEAALV</sequence>
<evidence type="ECO:0000256" key="10">
    <source>
        <dbReference type="ARBA" id="ARBA00025948"/>
    </source>
</evidence>
<evidence type="ECO:0000256" key="7">
    <source>
        <dbReference type="ARBA" id="ARBA00022694"/>
    </source>
</evidence>
<dbReference type="PROSITE" id="PS01280">
    <property type="entry name" value="GIDA_1"/>
    <property type="match status" value="1"/>
</dbReference>
<dbReference type="AlphaFoldDB" id="A0A402CT06"/>
<dbReference type="Pfam" id="PF01134">
    <property type="entry name" value="GIDA"/>
    <property type="match status" value="1"/>
</dbReference>
<dbReference type="InterPro" id="IPR036188">
    <property type="entry name" value="FAD/NAD-bd_sf"/>
</dbReference>
<dbReference type="RefSeq" id="WP_119320521.1">
    <property type="nucleotide sequence ID" value="NZ_AP025739.1"/>
</dbReference>
<evidence type="ECO:0000256" key="9">
    <source>
        <dbReference type="ARBA" id="ARBA00023027"/>
    </source>
</evidence>
<dbReference type="InterPro" id="IPR047001">
    <property type="entry name" value="MnmG_C_subdom"/>
</dbReference>
<evidence type="ECO:0000256" key="6">
    <source>
        <dbReference type="ARBA" id="ARBA00022630"/>
    </source>
</evidence>
<dbReference type="Gene3D" id="3.50.50.60">
    <property type="entry name" value="FAD/NAD(P)-binding domain"/>
    <property type="match status" value="2"/>
</dbReference>
<dbReference type="GO" id="GO:0050660">
    <property type="term" value="F:flavin adenine dinucleotide binding"/>
    <property type="evidence" value="ECO:0007669"/>
    <property type="project" value="UniProtKB-UniRule"/>
</dbReference>
<dbReference type="Gene3D" id="1.10.150.570">
    <property type="entry name" value="GidA associated domain, C-terminal subdomain"/>
    <property type="match status" value="1"/>
</dbReference>
<dbReference type="InterPro" id="IPR044920">
    <property type="entry name" value="MnmG_C_subdom_sf"/>
</dbReference>
<dbReference type="PANTHER" id="PTHR11806:SF0">
    <property type="entry name" value="PROTEIN MTO1 HOMOLOG, MITOCHONDRIAL"/>
    <property type="match status" value="1"/>
</dbReference>
<comment type="caution">
    <text evidence="12">Lacks conserved residue(s) required for the propagation of feature annotation.</text>
</comment>
<evidence type="ECO:0000256" key="1">
    <source>
        <dbReference type="ARBA" id="ARBA00001974"/>
    </source>
</evidence>
<proteinExistence type="inferred from homology"/>
<dbReference type="EMBL" id="AP025739">
    <property type="protein sequence ID" value="BDI30897.1"/>
    <property type="molecule type" value="Genomic_DNA"/>
</dbReference>
<evidence type="ECO:0000313" key="13">
    <source>
        <dbReference type="EMBL" id="BDI30897.1"/>
    </source>
</evidence>
<dbReference type="GO" id="GO:0005829">
    <property type="term" value="C:cytosol"/>
    <property type="evidence" value="ECO:0007669"/>
    <property type="project" value="TreeGrafter"/>
</dbReference>
<dbReference type="InterPro" id="IPR020595">
    <property type="entry name" value="MnmG-rel_CS"/>
</dbReference>
<feature type="binding site" evidence="12">
    <location>
        <begin position="270"/>
        <end position="284"/>
    </location>
    <ligand>
        <name>NAD(+)</name>
        <dbReference type="ChEBI" id="CHEBI:57540"/>
    </ligand>
</feature>
<keyword evidence="6 12" id="KW-0285">Flavoprotein</keyword>
<dbReference type="PANTHER" id="PTHR11806">
    <property type="entry name" value="GLUCOSE INHIBITED DIVISION PROTEIN A"/>
    <property type="match status" value="1"/>
</dbReference>
<dbReference type="GO" id="GO:0002098">
    <property type="term" value="P:tRNA wobble uridine modification"/>
    <property type="evidence" value="ECO:0007669"/>
    <property type="project" value="InterPro"/>
</dbReference>
<feature type="binding site" evidence="12">
    <location>
        <begin position="10"/>
        <end position="15"/>
    </location>
    <ligand>
        <name>FAD</name>
        <dbReference type="ChEBI" id="CHEBI:57692"/>
    </ligand>
</feature>
<organism evidence="13 14">
    <name type="scientific">Capsulimonas corticalis</name>
    <dbReference type="NCBI Taxonomy" id="2219043"/>
    <lineage>
        <taxon>Bacteria</taxon>
        <taxon>Bacillati</taxon>
        <taxon>Armatimonadota</taxon>
        <taxon>Armatimonadia</taxon>
        <taxon>Capsulimonadales</taxon>
        <taxon>Capsulimonadaceae</taxon>
        <taxon>Capsulimonas</taxon>
    </lineage>
</organism>
<name>A0A402CT06_9BACT</name>
<dbReference type="InterPro" id="IPR049312">
    <property type="entry name" value="GIDA_C_N"/>
</dbReference>
<evidence type="ECO:0000313" key="14">
    <source>
        <dbReference type="Proteomes" id="UP000287394"/>
    </source>
</evidence>